<keyword evidence="1" id="KW-0812">Transmembrane</keyword>
<keyword evidence="1" id="KW-0472">Membrane</keyword>
<evidence type="ECO:0000256" key="1">
    <source>
        <dbReference type="SAM" id="Phobius"/>
    </source>
</evidence>
<comment type="caution">
    <text evidence="2">The sequence shown here is derived from an EMBL/GenBank/DDBJ whole genome shotgun (WGS) entry which is preliminary data.</text>
</comment>
<evidence type="ECO:0000313" key="3">
    <source>
        <dbReference type="Proteomes" id="UP000268016"/>
    </source>
</evidence>
<feature type="transmembrane region" description="Helical" evidence="1">
    <location>
        <begin position="12"/>
        <end position="30"/>
    </location>
</feature>
<protein>
    <submittedName>
        <fullName evidence="2">DUF3592 domain-containing protein</fullName>
    </submittedName>
</protein>
<dbReference type="EMBL" id="RDRB01000004">
    <property type="protein sequence ID" value="ROU02609.1"/>
    <property type="molecule type" value="Genomic_DNA"/>
</dbReference>
<dbReference type="Proteomes" id="UP000268016">
    <property type="component" value="Unassembled WGS sequence"/>
</dbReference>
<sequence>MAWQSKSRKRQAGPVAFIVIIAIGIGVLAINAMQKSKYEEIAARSDSVTGEIVDKSRSGNSYRLDFEFTHRDETYLLERHSVQPGFYQDHRVGDPVEVLVPRMAPRQAILAGNHYFGWIFQLAGIGIMLIGAAGVLAPMIKRRRG</sequence>
<feature type="transmembrane region" description="Helical" evidence="1">
    <location>
        <begin position="115"/>
        <end position="140"/>
    </location>
</feature>
<gene>
    <name evidence="2" type="ORF">EAT49_09805</name>
</gene>
<dbReference type="RefSeq" id="WP_123642134.1">
    <property type="nucleotide sequence ID" value="NZ_ML119084.1"/>
</dbReference>
<accession>A0A3N2R545</accession>
<evidence type="ECO:0000313" key="2">
    <source>
        <dbReference type="EMBL" id="ROU02609.1"/>
    </source>
</evidence>
<keyword evidence="3" id="KW-1185">Reference proteome</keyword>
<reference evidence="2 3" key="1">
    <citation type="submission" date="2018-10" db="EMBL/GenBank/DDBJ databases">
        <title>Histidinibacterium lentulum gen. nov., sp. nov., a marine bacterium from the culture broth of Picochlorum sp. 122.</title>
        <authorList>
            <person name="Wang G."/>
        </authorList>
    </citation>
    <scope>NUCLEOTIDE SEQUENCE [LARGE SCALE GENOMIC DNA]</scope>
    <source>
        <strain evidence="2 3">B17</strain>
    </source>
</reference>
<dbReference type="AlphaFoldDB" id="A0A3N2R545"/>
<proteinExistence type="predicted"/>
<organism evidence="2 3">
    <name type="scientific">Histidinibacterium lentulum</name>
    <dbReference type="NCBI Taxonomy" id="2480588"/>
    <lineage>
        <taxon>Bacteria</taxon>
        <taxon>Pseudomonadati</taxon>
        <taxon>Pseudomonadota</taxon>
        <taxon>Alphaproteobacteria</taxon>
        <taxon>Rhodobacterales</taxon>
        <taxon>Paracoccaceae</taxon>
        <taxon>Histidinibacterium</taxon>
    </lineage>
</organism>
<keyword evidence="1" id="KW-1133">Transmembrane helix</keyword>
<name>A0A3N2R545_9RHOB</name>